<dbReference type="AlphaFoldDB" id="A0A6G0ZIV6"/>
<evidence type="ECO:0000313" key="2">
    <source>
        <dbReference type="Proteomes" id="UP000478052"/>
    </source>
</evidence>
<dbReference type="GO" id="GO:0016301">
    <property type="term" value="F:kinase activity"/>
    <property type="evidence" value="ECO:0007669"/>
    <property type="project" value="UniProtKB-KW"/>
</dbReference>
<keyword evidence="1" id="KW-0808">Transferase</keyword>
<keyword evidence="2" id="KW-1185">Reference proteome</keyword>
<feature type="non-terminal residue" evidence="1">
    <location>
        <position position="174"/>
    </location>
</feature>
<dbReference type="Proteomes" id="UP000478052">
    <property type="component" value="Unassembled WGS sequence"/>
</dbReference>
<gene>
    <name evidence="1" type="ORF">FWK35_00008258</name>
</gene>
<comment type="caution">
    <text evidence="1">The sequence shown here is derived from an EMBL/GenBank/DDBJ whole genome shotgun (WGS) entry which is preliminary data.</text>
</comment>
<feature type="non-terminal residue" evidence="1">
    <location>
        <position position="1"/>
    </location>
</feature>
<dbReference type="OrthoDB" id="6622160at2759"/>
<accession>A0A6G0ZIV6</accession>
<dbReference type="EMBL" id="VUJU01000326">
    <property type="protein sequence ID" value="KAF0771175.1"/>
    <property type="molecule type" value="Genomic_DNA"/>
</dbReference>
<evidence type="ECO:0000313" key="1">
    <source>
        <dbReference type="EMBL" id="KAF0771175.1"/>
    </source>
</evidence>
<proteinExistence type="predicted"/>
<reference evidence="1 2" key="1">
    <citation type="submission" date="2019-08" db="EMBL/GenBank/DDBJ databases">
        <title>Whole genome of Aphis craccivora.</title>
        <authorList>
            <person name="Voronova N.V."/>
            <person name="Shulinski R.S."/>
            <person name="Bandarenka Y.V."/>
            <person name="Zhorov D.G."/>
            <person name="Warner D."/>
        </authorList>
    </citation>
    <scope>NUCLEOTIDE SEQUENCE [LARGE SCALE GENOMIC DNA]</scope>
    <source>
        <strain evidence="1">180601</strain>
        <tissue evidence="1">Whole Body</tissue>
    </source>
</reference>
<keyword evidence="1" id="KW-0418">Kinase</keyword>
<name>A0A6G0ZIV6_APHCR</name>
<sequence length="174" mass="20508">RYCSSALTFYYNVLDAFETILNGPIWKKSLEFEPIAQTDMLTALINTKKRKQLPDEQSISYINKVESLCRRIDNKISDTGRIEIVRSIMKGLKPDILRSKRIFGNETLDELKITVRKYKFIDFMTTRSINKSPFEIESEIIQNKTQQINTNDFIKNNEINKLRHKIETYSRAIY</sequence>
<organism evidence="1 2">
    <name type="scientific">Aphis craccivora</name>
    <name type="common">Cowpea aphid</name>
    <dbReference type="NCBI Taxonomy" id="307492"/>
    <lineage>
        <taxon>Eukaryota</taxon>
        <taxon>Metazoa</taxon>
        <taxon>Ecdysozoa</taxon>
        <taxon>Arthropoda</taxon>
        <taxon>Hexapoda</taxon>
        <taxon>Insecta</taxon>
        <taxon>Pterygota</taxon>
        <taxon>Neoptera</taxon>
        <taxon>Paraneoptera</taxon>
        <taxon>Hemiptera</taxon>
        <taxon>Sternorrhyncha</taxon>
        <taxon>Aphidomorpha</taxon>
        <taxon>Aphidoidea</taxon>
        <taxon>Aphididae</taxon>
        <taxon>Aphidini</taxon>
        <taxon>Aphis</taxon>
        <taxon>Aphis</taxon>
    </lineage>
</organism>
<protein>
    <submittedName>
        <fullName evidence="1">Putative serine/threonine-protein kinase clkA</fullName>
    </submittedName>
</protein>